<evidence type="ECO:0000313" key="1">
    <source>
        <dbReference type="EMBL" id="KAF2023070.1"/>
    </source>
</evidence>
<evidence type="ECO:0000313" key="2">
    <source>
        <dbReference type="Proteomes" id="UP000799777"/>
    </source>
</evidence>
<accession>A0A9P4LFB9</accession>
<organism evidence="1 2">
    <name type="scientific">Setomelanomma holmii</name>
    <dbReference type="NCBI Taxonomy" id="210430"/>
    <lineage>
        <taxon>Eukaryota</taxon>
        <taxon>Fungi</taxon>
        <taxon>Dikarya</taxon>
        <taxon>Ascomycota</taxon>
        <taxon>Pezizomycotina</taxon>
        <taxon>Dothideomycetes</taxon>
        <taxon>Pleosporomycetidae</taxon>
        <taxon>Pleosporales</taxon>
        <taxon>Pleosporineae</taxon>
        <taxon>Phaeosphaeriaceae</taxon>
        <taxon>Setomelanomma</taxon>
    </lineage>
</organism>
<comment type="caution">
    <text evidence="1">The sequence shown here is derived from an EMBL/GenBank/DDBJ whole genome shotgun (WGS) entry which is preliminary data.</text>
</comment>
<sequence>EEILTYLWCCDEYTYAHPRIMVQLTFYILVTSYWGVRPGEIVESSVHRGSNEGIKYQDIKFSLVRHKRTGSLIYQIVLTLRNRKFKRAVESEQDQITLKEETVPERFFACPVRWFLSLALEDRIFVEYNNPADFDNRWIREGTNSREIRIAEDKKTLPILRKL</sequence>
<dbReference type="Pfam" id="PF11917">
    <property type="entry name" value="DUF3435"/>
    <property type="match status" value="1"/>
</dbReference>
<proteinExistence type="predicted"/>
<dbReference type="OrthoDB" id="3943630at2759"/>
<name>A0A9P4LFB9_9PLEO</name>
<protein>
    <submittedName>
        <fullName evidence="1">Uncharacterized protein</fullName>
    </submittedName>
</protein>
<feature type="non-terminal residue" evidence="1">
    <location>
        <position position="1"/>
    </location>
</feature>
<reference evidence="1" key="1">
    <citation type="journal article" date="2020" name="Stud. Mycol.">
        <title>101 Dothideomycetes genomes: a test case for predicting lifestyles and emergence of pathogens.</title>
        <authorList>
            <person name="Haridas S."/>
            <person name="Albert R."/>
            <person name="Binder M."/>
            <person name="Bloem J."/>
            <person name="Labutti K."/>
            <person name="Salamov A."/>
            <person name="Andreopoulos B."/>
            <person name="Baker S."/>
            <person name="Barry K."/>
            <person name="Bills G."/>
            <person name="Bluhm B."/>
            <person name="Cannon C."/>
            <person name="Castanera R."/>
            <person name="Culley D."/>
            <person name="Daum C."/>
            <person name="Ezra D."/>
            <person name="Gonzalez J."/>
            <person name="Henrissat B."/>
            <person name="Kuo A."/>
            <person name="Liang C."/>
            <person name="Lipzen A."/>
            <person name="Lutzoni F."/>
            <person name="Magnuson J."/>
            <person name="Mondo S."/>
            <person name="Nolan M."/>
            <person name="Ohm R."/>
            <person name="Pangilinan J."/>
            <person name="Park H.-J."/>
            <person name="Ramirez L."/>
            <person name="Alfaro M."/>
            <person name="Sun H."/>
            <person name="Tritt A."/>
            <person name="Yoshinaga Y."/>
            <person name="Zwiers L.-H."/>
            <person name="Turgeon B."/>
            <person name="Goodwin S."/>
            <person name="Spatafora J."/>
            <person name="Crous P."/>
            <person name="Grigoriev I."/>
        </authorList>
    </citation>
    <scope>NUCLEOTIDE SEQUENCE</scope>
    <source>
        <strain evidence="1">CBS 110217</strain>
    </source>
</reference>
<dbReference type="Proteomes" id="UP000799777">
    <property type="component" value="Unassembled WGS sequence"/>
</dbReference>
<dbReference type="EMBL" id="ML978384">
    <property type="protein sequence ID" value="KAF2023070.1"/>
    <property type="molecule type" value="Genomic_DNA"/>
</dbReference>
<keyword evidence="2" id="KW-1185">Reference proteome</keyword>
<feature type="non-terminal residue" evidence="1">
    <location>
        <position position="163"/>
    </location>
</feature>
<gene>
    <name evidence="1" type="ORF">EK21DRAFT_15133</name>
</gene>
<dbReference type="AlphaFoldDB" id="A0A9P4LFB9"/>
<dbReference type="PANTHER" id="PTHR37535">
    <property type="entry name" value="FLUG DOMAIN PROTEIN"/>
    <property type="match status" value="1"/>
</dbReference>
<dbReference type="InterPro" id="IPR021842">
    <property type="entry name" value="DUF3435"/>
</dbReference>
<dbReference type="PANTHER" id="PTHR37535:SF3">
    <property type="entry name" value="FLUG DOMAIN-CONTAINING PROTEIN"/>
    <property type="match status" value="1"/>
</dbReference>